<proteinExistence type="inferred from homology"/>
<gene>
    <name evidence="9 10 11" type="primary">LOC115886465</name>
</gene>
<comment type="subcellular location">
    <subcellularLocation>
        <location evidence="1">Cytoplasm</location>
    </subcellularLocation>
</comment>
<dbReference type="SMART" id="SM00591">
    <property type="entry name" value="RWD"/>
    <property type="match status" value="1"/>
</dbReference>
<dbReference type="Gene3D" id="3.10.110.10">
    <property type="entry name" value="Ubiquitin Conjugating Enzyme"/>
    <property type="match status" value="1"/>
</dbReference>
<dbReference type="InterPro" id="IPR016135">
    <property type="entry name" value="UBQ-conjugating_enzyme/RWD"/>
</dbReference>
<evidence type="ECO:0000256" key="3">
    <source>
        <dbReference type="ARBA" id="ARBA00022490"/>
    </source>
</evidence>
<reference evidence="9 10" key="1">
    <citation type="submission" date="2025-04" db="UniProtKB">
        <authorList>
            <consortium name="RefSeq"/>
        </authorList>
    </citation>
    <scope>IDENTIFICATION</scope>
    <source>
        <tissue evidence="9 10">Gonads</tissue>
    </source>
</reference>
<evidence type="ECO:0000256" key="6">
    <source>
        <dbReference type="ARBA" id="ARBA00023016"/>
    </source>
</evidence>
<keyword evidence="6" id="KW-0346">Stress response</keyword>
<keyword evidence="5" id="KW-0810">Translation regulation</keyword>
<dbReference type="InterPro" id="IPR020569">
    <property type="entry name" value="UPF0029_Impact_CS"/>
</dbReference>
<name>A0A6J2YE74_SITOR</name>
<dbReference type="Gene3D" id="3.30.230.30">
    <property type="entry name" value="Impact, N-terminal domain"/>
    <property type="match status" value="1"/>
</dbReference>
<feature type="domain" description="RWD" evidence="7">
    <location>
        <begin position="9"/>
        <end position="103"/>
    </location>
</feature>
<evidence type="ECO:0000256" key="5">
    <source>
        <dbReference type="ARBA" id="ARBA00022845"/>
    </source>
</evidence>
<dbReference type="Proteomes" id="UP000504635">
    <property type="component" value="Unplaced"/>
</dbReference>
<dbReference type="Pfam" id="PF05773">
    <property type="entry name" value="RWD"/>
    <property type="match status" value="1"/>
</dbReference>
<dbReference type="InterPro" id="IPR023582">
    <property type="entry name" value="Impact"/>
</dbReference>
<evidence type="ECO:0000313" key="8">
    <source>
        <dbReference type="Proteomes" id="UP000504635"/>
    </source>
</evidence>
<dbReference type="GO" id="GO:0006446">
    <property type="term" value="P:regulation of translational initiation"/>
    <property type="evidence" value="ECO:0007669"/>
    <property type="project" value="TreeGrafter"/>
</dbReference>
<evidence type="ECO:0000313" key="10">
    <source>
        <dbReference type="RefSeq" id="XP_030761483.1"/>
    </source>
</evidence>
<keyword evidence="8" id="KW-1185">Reference proteome</keyword>
<protein>
    <submittedName>
        <fullName evidence="9 10">Protein IMPACT-like</fullName>
    </submittedName>
</protein>
<dbReference type="CDD" id="cd23821">
    <property type="entry name" value="RWD_IMPACT"/>
    <property type="match status" value="1"/>
</dbReference>
<dbReference type="KEGG" id="soy:115886465"/>
<dbReference type="GeneID" id="115886465"/>
<evidence type="ECO:0000313" key="11">
    <source>
        <dbReference type="RefSeq" id="XP_030761484.1"/>
    </source>
</evidence>
<keyword evidence="3" id="KW-0963">Cytoplasm</keyword>
<dbReference type="RefSeq" id="XP_030761484.1">
    <property type="nucleotide sequence ID" value="XM_030905624.1"/>
</dbReference>
<dbReference type="GO" id="GO:0140469">
    <property type="term" value="P:GCN2-mediated signaling"/>
    <property type="evidence" value="ECO:0007669"/>
    <property type="project" value="TreeGrafter"/>
</dbReference>
<evidence type="ECO:0000256" key="2">
    <source>
        <dbReference type="ARBA" id="ARBA00007665"/>
    </source>
</evidence>
<dbReference type="InterPro" id="IPR020568">
    <property type="entry name" value="Ribosomal_Su5_D2-typ_SF"/>
</dbReference>
<dbReference type="OrthoDB" id="69641at2759"/>
<evidence type="ECO:0000313" key="9">
    <source>
        <dbReference type="RefSeq" id="XP_030761482.1"/>
    </source>
</evidence>
<evidence type="ECO:0000256" key="1">
    <source>
        <dbReference type="ARBA" id="ARBA00004496"/>
    </source>
</evidence>
<dbReference type="AlphaFoldDB" id="A0A6J2YE74"/>
<organism evidence="8 11">
    <name type="scientific">Sitophilus oryzae</name>
    <name type="common">Rice weevil</name>
    <name type="synonym">Curculio oryzae</name>
    <dbReference type="NCBI Taxonomy" id="7048"/>
    <lineage>
        <taxon>Eukaryota</taxon>
        <taxon>Metazoa</taxon>
        <taxon>Ecdysozoa</taxon>
        <taxon>Arthropoda</taxon>
        <taxon>Hexapoda</taxon>
        <taxon>Insecta</taxon>
        <taxon>Pterygota</taxon>
        <taxon>Neoptera</taxon>
        <taxon>Endopterygota</taxon>
        <taxon>Coleoptera</taxon>
        <taxon>Polyphaga</taxon>
        <taxon>Cucujiformia</taxon>
        <taxon>Curculionidae</taxon>
        <taxon>Dryophthorinae</taxon>
        <taxon>Sitophilus</taxon>
    </lineage>
</organism>
<dbReference type="PANTHER" id="PTHR16301:SF25">
    <property type="entry name" value="PROTEIN IMPACT"/>
    <property type="match status" value="1"/>
</dbReference>
<evidence type="ECO:0000256" key="4">
    <source>
        <dbReference type="ARBA" id="ARBA00022491"/>
    </source>
</evidence>
<dbReference type="Pfam" id="PF01205">
    <property type="entry name" value="Impact_N"/>
    <property type="match status" value="1"/>
</dbReference>
<dbReference type="SUPFAM" id="SSF54495">
    <property type="entry name" value="UBC-like"/>
    <property type="match status" value="1"/>
</dbReference>
<dbReference type="InterPro" id="IPR036956">
    <property type="entry name" value="Impact_N_sf"/>
</dbReference>
<dbReference type="PROSITE" id="PS50908">
    <property type="entry name" value="RWD"/>
    <property type="match status" value="1"/>
</dbReference>
<dbReference type="PANTHER" id="PTHR16301">
    <property type="entry name" value="IMPACT-RELATED"/>
    <property type="match status" value="1"/>
</dbReference>
<accession>A0A6J2YE74</accession>
<comment type="similarity">
    <text evidence="2">Belongs to the IMPACT family.</text>
</comment>
<dbReference type="InterPro" id="IPR001498">
    <property type="entry name" value="Impact_N"/>
</dbReference>
<dbReference type="SUPFAM" id="SSF54211">
    <property type="entry name" value="Ribosomal protein S5 domain 2-like"/>
    <property type="match status" value="1"/>
</dbReference>
<dbReference type="GO" id="GO:0005737">
    <property type="term" value="C:cytoplasm"/>
    <property type="evidence" value="ECO:0007669"/>
    <property type="project" value="UniProtKB-SubCell"/>
</dbReference>
<keyword evidence="4" id="KW-0678">Repressor</keyword>
<dbReference type="RefSeq" id="XP_030761483.1">
    <property type="nucleotide sequence ID" value="XM_030905623.1"/>
</dbReference>
<sequence>MDNLTQQAEEIEVLKAIFEDAWIYNKKTDSYSIAITKDIELWVTLNPDYPSTKPPKYELWAPNLNRFQKDLIDKSFFDIFRENQGGPIIYQWIEKLKDISFKTYTDVKIDTPVDCQDNAKIKVRKNERNSKMLHISHGGIITDRRSSFQGHVCKVTNFDDVREFYNILLENRKIAQANHNILAYRINTTKDTLLQDCDDDGENHAGGRLLHLLQIMDIKNVAVVVTRWYGGILLGPDRFKHINNAARQALSAAGYVSNK</sequence>
<dbReference type="PROSITE" id="PS00910">
    <property type="entry name" value="UPF0029"/>
    <property type="match status" value="1"/>
</dbReference>
<evidence type="ECO:0000259" key="7">
    <source>
        <dbReference type="PROSITE" id="PS50908"/>
    </source>
</evidence>
<dbReference type="InterPro" id="IPR006575">
    <property type="entry name" value="RWD_dom"/>
</dbReference>
<dbReference type="RefSeq" id="XP_030761482.1">
    <property type="nucleotide sequence ID" value="XM_030905622.1"/>
</dbReference>